<feature type="region of interest" description="Disordered" evidence="1">
    <location>
        <begin position="1"/>
        <end position="54"/>
    </location>
</feature>
<evidence type="ECO:0000256" key="1">
    <source>
        <dbReference type="SAM" id="MobiDB-lite"/>
    </source>
</evidence>
<dbReference type="AlphaFoldDB" id="E8U4V7"/>
<dbReference type="STRING" id="709986.Deima_0436"/>
<reference evidence="3" key="2">
    <citation type="submission" date="2011-01" db="EMBL/GenBank/DDBJ databases">
        <title>The complete genome of Deinococcus maricopensis DSM 21211.</title>
        <authorList>
            <consortium name="US DOE Joint Genome Institute (JGI-PGF)"/>
            <person name="Lucas S."/>
            <person name="Copeland A."/>
            <person name="Lapidus A."/>
            <person name="Goodwin L."/>
            <person name="Pitluck S."/>
            <person name="Kyrpides N."/>
            <person name="Mavromatis K."/>
            <person name="Pagani I."/>
            <person name="Ivanova N."/>
            <person name="Ovchinnikova G."/>
            <person name="Zeytun A."/>
            <person name="Detter J.C."/>
            <person name="Han C."/>
            <person name="Land M."/>
            <person name="Hauser L."/>
            <person name="Markowitz V."/>
            <person name="Cheng J.-F."/>
            <person name="Hugenholtz P."/>
            <person name="Woyke T."/>
            <person name="Wu D."/>
            <person name="Pukall R."/>
            <person name="Gehrich-Schroeter G."/>
            <person name="Brambilla E."/>
            <person name="Klenk H.-P."/>
            <person name="Eisen J.A."/>
        </authorList>
    </citation>
    <scope>NUCLEOTIDE SEQUENCE [LARGE SCALE GENOMIC DNA]</scope>
    <source>
        <strain evidence="3">DSM 21211 / LMG 22137 / NRRL B-23946 / LB-34</strain>
    </source>
</reference>
<dbReference type="HOGENOM" id="CLU_1793318_0_0_0"/>
<organism evidence="2 3">
    <name type="scientific">Deinococcus maricopensis (strain DSM 21211 / LMG 22137 / NRRL B-23946 / LB-34)</name>
    <dbReference type="NCBI Taxonomy" id="709986"/>
    <lineage>
        <taxon>Bacteria</taxon>
        <taxon>Thermotogati</taxon>
        <taxon>Deinococcota</taxon>
        <taxon>Deinococci</taxon>
        <taxon>Deinococcales</taxon>
        <taxon>Deinococcaceae</taxon>
        <taxon>Deinococcus</taxon>
    </lineage>
</organism>
<reference evidence="2 3" key="1">
    <citation type="journal article" date="2011" name="Stand. Genomic Sci.">
        <title>Complete genome sequence of Deinococcus maricopensis type strain (LB-34).</title>
        <authorList>
            <person name="Pukall R."/>
            <person name="Zeytun A."/>
            <person name="Lucas S."/>
            <person name="Lapidus A."/>
            <person name="Hammon N."/>
            <person name="Deshpande S."/>
            <person name="Nolan M."/>
            <person name="Cheng J.F."/>
            <person name="Pitluck S."/>
            <person name="Liolios K."/>
            <person name="Pagani I."/>
            <person name="Mikhailova N."/>
            <person name="Ivanova N."/>
            <person name="Mavromatis K."/>
            <person name="Pati A."/>
            <person name="Tapia R."/>
            <person name="Han C."/>
            <person name="Goodwin L."/>
            <person name="Chen A."/>
            <person name="Palaniappan K."/>
            <person name="Land M."/>
            <person name="Hauser L."/>
            <person name="Chang Y.J."/>
            <person name="Jeffries C.D."/>
            <person name="Brambilla E.M."/>
            <person name="Rohde M."/>
            <person name="Goker M."/>
            <person name="Detter J.C."/>
            <person name="Woyke T."/>
            <person name="Bristow J."/>
            <person name="Eisen J.A."/>
            <person name="Markowitz V."/>
            <person name="Hugenholtz P."/>
            <person name="Kyrpides N.C."/>
            <person name="Klenk H.P."/>
        </authorList>
    </citation>
    <scope>NUCLEOTIDE SEQUENCE [LARGE SCALE GENOMIC DNA]</scope>
    <source>
        <strain evidence="3">DSM 21211 / LMG 22137 / NRRL B-23946 / LB-34</strain>
    </source>
</reference>
<evidence type="ECO:0000313" key="3">
    <source>
        <dbReference type="Proteomes" id="UP000008635"/>
    </source>
</evidence>
<dbReference type="EMBL" id="CP002454">
    <property type="protein sequence ID" value="ADV66096.1"/>
    <property type="molecule type" value="Genomic_DNA"/>
</dbReference>
<dbReference type="RefSeq" id="WP_013555601.1">
    <property type="nucleotide sequence ID" value="NC_014958.1"/>
</dbReference>
<protein>
    <submittedName>
        <fullName evidence="2">Uncharacterized protein</fullName>
    </submittedName>
</protein>
<proteinExistence type="predicted"/>
<sequence>MSARDPKAPPSPLRGEHPELQAAHARLLALIEQQKRAADTPSPPRPVGSAQRLGPWWVAADDGTRSIQRTGRDALTYRDGDVAYAVNVDTEEGGGLAVFRNAVRPVSGPPLTDVERATVFTRAMTLLRQSGDSFVIQDASDLEL</sequence>
<gene>
    <name evidence="2" type="ordered locus">Deima_0436</name>
</gene>
<dbReference type="KEGG" id="dmr:Deima_0436"/>
<evidence type="ECO:0000313" key="2">
    <source>
        <dbReference type="EMBL" id="ADV66096.1"/>
    </source>
</evidence>
<keyword evidence="3" id="KW-1185">Reference proteome</keyword>
<dbReference type="Proteomes" id="UP000008635">
    <property type="component" value="Chromosome"/>
</dbReference>
<name>E8U4V7_DEIML</name>
<accession>E8U4V7</accession>